<comment type="caution">
    <text evidence="13">The sequence shown here is derived from an EMBL/GenBank/DDBJ whole genome shotgun (WGS) entry which is preliminary data.</text>
</comment>
<protein>
    <recommendedName>
        <fullName evidence="2">Golgi apparatus protein 1</fullName>
    </recommendedName>
</protein>
<dbReference type="GO" id="GO:0000139">
    <property type="term" value="C:Golgi membrane"/>
    <property type="evidence" value="ECO:0007669"/>
    <property type="project" value="InterPro"/>
</dbReference>
<dbReference type="InterPro" id="IPR017873">
    <property type="entry name" value="Cys-rich_GLG1_repeat_euk"/>
</dbReference>
<evidence type="ECO:0000256" key="1">
    <source>
        <dbReference type="ARBA" id="ARBA00004479"/>
    </source>
</evidence>
<keyword evidence="7 12" id="KW-1133">Transmembrane helix</keyword>
<dbReference type="PANTHER" id="PTHR11884">
    <property type="entry name" value="SELECTIN LIGAND RELATED"/>
    <property type="match status" value="1"/>
</dbReference>
<dbReference type="GO" id="GO:0017134">
    <property type="term" value="F:fibroblast growth factor binding"/>
    <property type="evidence" value="ECO:0007669"/>
    <property type="project" value="TreeGrafter"/>
</dbReference>
<dbReference type="EMBL" id="JAFBMS010000031">
    <property type="protein sequence ID" value="KAG9342008.1"/>
    <property type="molecule type" value="Genomic_DNA"/>
</dbReference>
<keyword evidence="3 12" id="KW-0812">Transmembrane</keyword>
<evidence type="ECO:0000256" key="6">
    <source>
        <dbReference type="ARBA" id="ARBA00022981"/>
    </source>
</evidence>
<evidence type="ECO:0000256" key="3">
    <source>
        <dbReference type="ARBA" id="ARBA00022692"/>
    </source>
</evidence>
<sequence>MQPSFKFVPKMSVCKYDQLLLLLTSVFISFCPTQGVRFPEDSNPSVVPPQFKSAAAPLEIVSVFGVSQPRWTTAWKLVEQEVCREHIIRLCPKDTWNSNLAVLECLEGRKEETDITDACSHLLWNYKYNLTTDPKFQSVAVEVCKTTITEIKECAQEERGKGYLVSCLVDHRGDITEYHCLQYITKMTTIIFSDYRLIYGFMNKCQDDINALHCGSINAGEKDIHSQGEVISCLEKGLVKEAEEQDGRHMIKEDCKKAIMRVAELSSDDFHLDRYLYFSCREDRERFCENTQAGGGRVYKCLFNHKFEEAMSQKCRDALTTRQKLIAQNYKVSYSLAKACKLDLRKYHCNVDTNLPRAREPRLSYLLLCMGSAVHRGRTVSGECQGEMLDYRRMLMEDFSLSPEIVLHCRGEIETHCSGLHRKGRTLHCLMRVDYVWNVNTLCQQALQNLIQEADPGADYRIDRALNEACESVIQTACKHIRNGDPMILSCLMEQLYTEKMVEGCEHRLLELQYFISRDWKLDPILYRKCQGDASRLCHTHGWNETSEMMPSGAIFSCLYRHAYRTEEQGRRLSRDCKVEVQRILHQRALDVKLDPELQKRCMTDLGKWCSEKTETGQELECLQDHLEDLVPDCRDVVGNLTELESEDIQIEALLMRACEPVIQSHCHEVADNQIDTGDLMECLVQNKHQKEMNDKCAVGVTHFQLIQMKDFRFSYKFKMACKEDVLKLCPNIKKKVDVVICLSTTVRNVTLQDMTERRVSVKCRKQLRVEELEMSEDIRLQPELYDTCKQDINRLCPNIAFGNAQVIECLKENKKQLTQRCHQRVFKLQEVEMMDPELDYQLMRVCKQMIKRFCTEADAKNMLLCLKQNKNSELMDPKCKQMITKRQITQNTDYRLNPVLRKACKADIPKFCQSILNRASDDNELEGQVISCLKQKYADQRLSPDCEDQIRVILQESALDYRLDPQLQVHCTEEISRLCAEEAAAQEQTGQVEECLKVNLLKIKHDSCKKHMYESSTDPASVFEEQSIYNLGMTVPLQEVLSMLKVSNDDIFVDPVLYTACALDIKHHCAAIPPGRGRQMSCLMEALGDKRVHLQPECKKRLQDRIDMWSYAAKFEEPSDVAMEVMTSHSRTFIPHMLALGLFVVLLVGLLYVLSESKKSRVKSFVVT</sequence>
<keyword evidence="9" id="KW-0325">Glycoprotein</keyword>
<feature type="repeat" description="Cys-rich GLG1" evidence="11">
    <location>
        <begin position="875"/>
        <end position="942"/>
    </location>
</feature>
<keyword evidence="8 12" id="KW-0472">Membrane</keyword>
<keyword evidence="6" id="KW-0730">Sialic acid</keyword>
<keyword evidence="4" id="KW-0732">Signal</keyword>
<organism evidence="13 14">
    <name type="scientific">Albula glossodonta</name>
    <name type="common">roundjaw bonefish</name>
    <dbReference type="NCBI Taxonomy" id="121402"/>
    <lineage>
        <taxon>Eukaryota</taxon>
        <taxon>Metazoa</taxon>
        <taxon>Chordata</taxon>
        <taxon>Craniata</taxon>
        <taxon>Vertebrata</taxon>
        <taxon>Euteleostomi</taxon>
        <taxon>Actinopterygii</taxon>
        <taxon>Neopterygii</taxon>
        <taxon>Teleostei</taxon>
        <taxon>Albuliformes</taxon>
        <taxon>Albulidae</taxon>
        <taxon>Albula</taxon>
    </lineage>
</organism>
<feature type="repeat" description="Cys-rich GLG1" evidence="11">
    <location>
        <begin position="250"/>
        <end position="310"/>
    </location>
</feature>
<dbReference type="InterPro" id="IPR001893">
    <property type="entry name" value="Cys-rich_GLG1_repeat"/>
</dbReference>
<evidence type="ECO:0000256" key="7">
    <source>
        <dbReference type="ARBA" id="ARBA00022989"/>
    </source>
</evidence>
<reference evidence="13" key="1">
    <citation type="thesis" date="2021" institute="BYU ScholarsArchive" country="Provo, UT, USA">
        <title>Applications of and Algorithms for Genome Assembly and Genomic Analyses with an Emphasis on Marine Teleosts.</title>
        <authorList>
            <person name="Pickett B.D."/>
        </authorList>
    </citation>
    <scope>NUCLEOTIDE SEQUENCE</scope>
    <source>
        <strain evidence="13">HI-2016</strain>
    </source>
</reference>
<feature type="repeat" description="Cys-rich GLG1" evidence="11">
    <location>
        <begin position="759"/>
        <end position="819"/>
    </location>
</feature>
<comment type="subcellular location">
    <subcellularLocation>
        <location evidence="10">Golgi outpost</location>
    </subcellularLocation>
    <subcellularLocation>
        <location evidence="1">Membrane</location>
        <topology evidence="1">Single-pass type I membrane protein</topology>
    </subcellularLocation>
</comment>
<dbReference type="Pfam" id="PF00839">
    <property type="entry name" value="Cys_rich_FGFR"/>
    <property type="match status" value="15"/>
</dbReference>
<evidence type="ECO:0000256" key="4">
    <source>
        <dbReference type="ARBA" id="ARBA00022729"/>
    </source>
</evidence>
<name>A0A8T2NX45_9TELE</name>
<evidence type="ECO:0000256" key="5">
    <source>
        <dbReference type="ARBA" id="ARBA00022737"/>
    </source>
</evidence>
<keyword evidence="14" id="KW-1185">Reference proteome</keyword>
<dbReference type="AlphaFoldDB" id="A0A8T2NX45"/>
<proteinExistence type="predicted"/>
<evidence type="ECO:0000313" key="13">
    <source>
        <dbReference type="EMBL" id="KAG9342008.1"/>
    </source>
</evidence>
<evidence type="ECO:0000313" key="14">
    <source>
        <dbReference type="Proteomes" id="UP000824540"/>
    </source>
</evidence>
<feature type="transmembrane region" description="Helical" evidence="12">
    <location>
        <begin position="1134"/>
        <end position="1155"/>
    </location>
</feature>
<evidence type="ECO:0000256" key="11">
    <source>
        <dbReference type="PROSITE-ProRule" id="PRU00622"/>
    </source>
</evidence>
<dbReference type="Proteomes" id="UP000824540">
    <property type="component" value="Unassembled WGS sequence"/>
</dbReference>
<dbReference type="PANTHER" id="PTHR11884:SF1">
    <property type="entry name" value="GOLGI APPARATUS PROTEIN 1"/>
    <property type="match status" value="1"/>
</dbReference>
<evidence type="ECO:0000256" key="8">
    <source>
        <dbReference type="ARBA" id="ARBA00023136"/>
    </source>
</evidence>
<dbReference type="PROSITE" id="PS51289">
    <property type="entry name" value="GLG1_C_RICH"/>
    <property type="match status" value="6"/>
</dbReference>
<feature type="repeat" description="Cys-rich GLG1" evidence="11">
    <location>
        <begin position="572"/>
        <end position="631"/>
    </location>
</feature>
<gene>
    <name evidence="13" type="ORF">JZ751_018326</name>
</gene>
<dbReference type="OrthoDB" id="2015434at2759"/>
<evidence type="ECO:0000256" key="10">
    <source>
        <dbReference type="ARBA" id="ARBA00024182"/>
    </source>
</evidence>
<accession>A0A8T2NX45</accession>
<feature type="repeat" description="Cys-rich GLG1" evidence="11">
    <location>
        <begin position="692"/>
        <end position="751"/>
    </location>
</feature>
<keyword evidence="5" id="KW-0677">Repeat</keyword>
<evidence type="ECO:0000256" key="2">
    <source>
        <dbReference type="ARBA" id="ARBA00018563"/>
    </source>
</evidence>
<dbReference type="InterPro" id="IPR039728">
    <property type="entry name" value="GLG1"/>
</dbReference>
<evidence type="ECO:0000256" key="12">
    <source>
        <dbReference type="SAM" id="Phobius"/>
    </source>
</evidence>
<evidence type="ECO:0000256" key="9">
    <source>
        <dbReference type="ARBA" id="ARBA00023180"/>
    </source>
</evidence>
<feature type="repeat" description="Cys-rich GLG1" evidence="11">
    <location>
        <begin position="438"/>
        <end position="500"/>
    </location>
</feature>